<reference evidence="2" key="1">
    <citation type="journal article" date="2019" name="bioRxiv">
        <title>The Genome of the Zebra Mussel, Dreissena polymorpha: A Resource for Invasive Species Research.</title>
        <authorList>
            <person name="McCartney M.A."/>
            <person name="Auch B."/>
            <person name="Kono T."/>
            <person name="Mallez S."/>
            <person name="Zhang Y."/>
            <person name="Obille A."/>
            <person name="Becker A."/>
            <person name="Abrahante J.E."/>
            <person name="Garbe J."/>
            <person name="Badalamenti J.P."/>
            <person name="Herman A."/>
            <person name="Mangelson H."/>
            <person name="Liachko I."/>
            <person name="Sullivan S."/>
            <person name="Sone E.D."/>
            <person name="Koren S."/>
            <person name="Silverstein K.A.T."/>
            <person name="Beckman K.B."/>
            <person name="Gohl D.M."/>
        </authorList>
    </citation>
    <scope>NUCLEOTIDE SEQUENCE</scope>
    <source>
        <strain evidence="2">Duluth1</strain>
        <tissue evidence="2">Whole animal</tissue>
    </source>
</reference>
<organism evidence="2 3">
    <name type="scientific">Dreissena polymorpha</name>
    <name type="common">Zebra mussel</name>
    <name type="synonym">Mytilus polymorpha</name>
    <dbReference type="NCBI Taxonomy" id="45954"/>
    <lineage>
        <taxon>Eukaryota</taxon>
        <taxon>Metazoa</taxon>
        <taxon>Spiralia</taxon>
        <taxon>Lophotrochozoa</taxon>
        <taxon>Mollusca</taxon>
        <taxon>Bivalvia</taxon>
        <taxon>Autobranchia</taxon>
        <taxon>Heteroconchia</taxon>
        <taxon>Euheterodonta</taxon>
        <taxon>Imparidentia</taxon>
        <taxon>Neoheterodontei</taxon>
        <taxon>Myida</taxon>
        <taxon>Dreissenoidea</taxon>
        <taxon>Dreissenidae</taxon>
        <taxon>Dreissena</taxon>
    </lineage>
</organism>
<dbReference type="EMBL" id="JAIWYP010000009">
    <property type="protein sequence ID" value="KAH3773186.1"/>
    <property type="molecule type" value="Genomic_DNA"/>
</dbReference>
<evidence type="ECO:0000256" key="1">
    <source>
        <dbReference type="SAM" id="MobiDB-lite"/>
    </source>
</evidence>
<feature type="compositionally biased region" description="Basic and acidic residues" evidence="1">
    <location>
        <begin position="222"/>
        <end position="240"/>
    </location>
</feature>
<sequence length="240" mass="27809">ADSGPEDAGKDAEPEPGPTARAESDSKIRNDIQSTYTDIMKELENERERRWKAEVAAKKLVEHLKTLTSKAKEDGDMKDLAIDATSRLKQTVMNEREVKLRLQDDNEQLKTQLQEAVEALSKSRSVQEEQTRTIRELEDMANKEEREKMKQQTHEHKKLQEALMRGAALGREVDLVRSTCEAQKLQIQSLQSLLASREQEHRDELKTRYSLGSKEMQTAIQEEVRRSEREHQQQMKQQQE</sequence>
<dbReference type="AlphaFoldDB" id="A0A9D4E6H3"/>
<name>A0A9D4E6H3_DREPO</name>
<feature type="region of interest" description="Disordered" evidence="1">
    <location>
        <begin position="118"/>
        <end position="139"/>
    </location>
</feature>
<gene>
    <name evidence="2" type="ORF">DPMN_174543</name>
</gene>
<feature type="non-terminal residue" evidence="2">
    <location>
        <position position="1"/>
    </location>
</feature>
<feature type="region of interest" description="Disordered" evidence="1">
    <location>
        <begin position="1"/>
        <end position="31"/>
    </location>
</feature>
<evidence type="ECO:0000313" key="2">
    <source>
        <dbReference type="EMBL" id="KAH3773186.1"/>
    </source>
</evidence>
<reference evidence="2" key="2">
    <citation type="submission" date="2020-11" db="EMBL/GenBank/DDBJ databases">
        <authorList>
            <person name="McCartney M.A."/>
            <person name="Auch B."/>
            <person name="Kono T."/>
            <person name="Mallez S."/>
            <person name="Becker A."/>
            <person name="Gohl D.M."/>
            <person name="Silverstein K.A.T."/>
            <person name="Koren S."/>
            <person name="Bechman K.B."/>
            <person name="Herman A."/>
            <person name="Abrahante J.E."/>
            <person name="Garbe J."/>
        </authorList>
    </citation>
    <scope>NUCLEOTIDE SEQUENCE</scope>
    <source>
        <strain evidence="2">Duluth1</strain>
        <tissue evidence="2">Whole animal</tissue>
    </source>
</reference>
<comment type="caution">
    <text evidence="2">The sequence shown here is derived from an EMBL/GenBank/DDBJ whole genome shotgun (WGS) entry which is preliminary data.</text>
</comment>
<keyword evidence="3" id="KW-1185">Reference proteome</keyword>
<proteinExistence type="predicted"/>
<feature type="region of interest" description="Disordered" evidence="1">
    <location>
        <begin position="197"/>
        <end position="240"/>
    </location>
</feature>
<dbReference type="Proteomes" id="UP000828390">
    <property type="component" value="Unassembled WGS sequence"/>
</dbReference>
<feature type="compositionally biased region" description="Basic and acidic residues" evidence="1">
    <location>
        <begin position="125"/>
        <end position="139"/>
    </location>
</feature>
<feature type="non-terminal residue" evidence="2">
    <location>
        <position position="240"/>
    </location>
</feature>
<accession>A0A9D4E6H3</accession>
<feature type="compositionally biased region" description="Basic and acidic residues" evidence="1">
    <location>
        <begin position="197"/>
        <end position="207"/>
    </location>
</feature>
<evidence type="ECO:0000313" key="3">
    <source>
        <dbReference type="Proteomes" id="UP000828390"/>
    </source>
</evidence>
<protein>
    <submittedName>
        <fullName evidence="2">Uncharacterized protein</fullName>
    </submittedName>
</protein>